<evidence type="ECO:0000313" key="3">
    <source>
        <dbReference type="Proteomes" id="UP001159363"/>
    </source>
</evidence>
<accession>A0ABQ9IPQ4</accession>
<organism evidence="2 3">
    <name type="scientific">Dryococelus australis</name>
    <dbReference type="NCBI Taxonomy" id="614101"/>
    <lineage>
        <taxon>Eukaryota</taxon>
        <taxon>Metazoa</taxon>
        <taxon>Ecdysozoa</taxon>
        <taxon>Arthropoda</taxon>
        <taxon>Hexapoda</taxon>
        <taxon>Insecta</taxon>
        <taxon>Pterygota</taxon>
        <taxon>Neoptera</taxon>
        <taxon>Polyneoptera</taxon>
        <taxon>Phasmatodea</taxon>
        <taxon>Verophasmatodea</taxon>
        <taxon>Anareolatae</taxon>
        <taxon>Phasmatidae</taxon>
        <taxon>Eurycanthinae</taxon>
        <taxon>Dryococelus</taxon>
    </lineage>
</organism>
<dbReference type="Proteomes" id="UP001159363">
    <property type="component" value="Chromosome 1"/>
</dbReference>
<evidence type="ECO:0000256" key="1">
    <source>
        <dbReference type="SAM" id="MobiDB-lite"/>
    </source>
</evidence>
<evidence type="ECO:0000313" key="2">
    <source>
        <dbReference type="EMBL" id="KAJ8898507.1"/>
    </source>
</evidence>
<feature type="region of interest" description="Disordered" evidence="1">
    <location>
        <begin position="174"/>
        <end position="206"/>
    </location>
</feature>
<name>A0ABQ9IPQ4_9NEOP</name>
<dbReference type="PANTHER" id="PTHR21610">
    <property type="entry name" value="VON WILLEBRAND FACTOR A DOMAIN-CONTAINING PROTEIN 8"/>
    <property type="match status" value="1"/>
</dbReference>
<feature type="region of interest" description="Disordered" evidence="1">
    <location>
        <begin position="131"/>
        <end position="153"/>
    </location>
</feature>
<sequence length="519" mass="56637">MHFHIVKDLEEELILGMPWLIEQQVTIDCHQEKARYLSAICQALTAPMNQHRICAVAAGDNKSGGWRQATSKGNKIMKCHRYAKRAAQYGTTNSADFMVPASPTTPIKQARIPTTPLLSPELQYSLLQRPVPTRRRRERLSPPSSPLVGQTTCREQPTARLLRGEVFATPPAPSLAAASATADARKESAAHHQRGDVPATPPASQPAVARGCRFRAVLFASEGSKVEVVNLESLSAVCLSMPFPVGLLHLAAVDKWLVEDMSGQKHVLAKRQPEDPCPTVLQDIQETSDLPGPISSCALGQLEGDLLSRALGQSVSAPHRVLSTENSFATIVLGFPELDHSSNEVYVWPRRESLSGSSVTLLDQAQVVRAVPTSVAPREAYSERGQHSGLSGFLEVSDLANNKLRYIPVPQPLAVSPVAAWMYQKAELPLHLVATSHSGLATVDAGGCIRLWETGLANLEQSLLEWRKMIGSTYIRPSYPGIIWSTWPCDVTPSQSQAEVFIFVVTSKRGDKKCSTFQR</sequence>
<feature type="compositionally biased region" description="Basic and acidic residues" evidence="1">
    <location>
        <begin position="183"/>
        <end position="195"/>
    </location>
</feature>
<keyword evidence="3" id="KW-1185">Reference proteome</keyword>
<reference evidence="2 3" key="1">
    <citation type="submission" date="2023-02" db="EMBL/GenBank/DDBJ databases">
        <title>LHISI_Scaffold_Assembly.</title>
        <authorList>
            <person name="Stuart O.P."/>
            <person name="Cleave R."/>
            <person name="Magrath M.J.L."/>
            <person name="Mikheyev A.S."/>
        </authorList>
    </citation>
    <scope>NUCLEOTIDE SEQUENCE [LARGE SCALE GENOMIC DNA]</scope>
    <source>
        <strain evidence="2">Daus_M_001</strain>
        <tissue evidence="2">Leg muscle</tissue>
    </source>
</reference>
<dbReference type="PANTHER" id="PTHR21610:SF9">
    <property type="entry name" value="VON WILLEBRAND FACTOR A DOMAIN-CONTAINING PROTEIN 8"/>
    <property type="match status" value="1"/>
</dbReference>
<gene>
    <name evidence="2" type="ORF">PR048_003867</name>
</gene>
<proteinExistence type="predicted"/>
<comment type="caution">
    <text evidence="2">The sequence shown here is derived from an EMBL/GenBank/DDBJ whole genome shotgun (WGS) entry which is preliminary data.</text>
</comment>
<dbReference type="EMBL" id="JARBHB010000001">
    <property type="protein sequence ID" value="KAJ8898507.1"/>
    <property type="molecule type" value="Genomic_DNA"/>
</dbReference>
<protein>
    <submittedName>
        <fullName evidence="2">Uncharacterized protein</fullName>
    </submittedName>
</protein>
<dbReference type="InterPro" id="IPR039891">
    <property type="entry name" value="VWA8"/>
</dbReference>